<dbReference type="Gene3D" id="1.20.1510.10">
    <property type="entry name" value="Cation efflux protein transmembrane domain"/>
    <property type="match status" value="1"/>
</dbReference>
<dbReference type="GO" id="GO:0016020">
    <property type="term" value="C:membrane"/>
    <property type="evidence" value="ECO:0007669"/>
    <property type="project" value="UniProtKB-SubCell"/>
</dbReference>
<keyword evidence="10" id="KW-1185">Reference proteome</keyword>
<feature type="transmembrane region" description="Helical" evidence="7">
    <location>
        <begin position="1265"/>
        <end position="1282"/>
    </location>
</feature>
<dbReference type="SUPFAM" id="SSF161111">
    <property type="entry name" value="Cation efflux protein transmembrane domain-like"/>
    <property type="match status" value="2"/>
</dbReference>
<evidence type="ECO:0000259" key="8">
    <source>
        <dbReference type="Pfam" id="PF01545"/>
    </source>
</evidence>
<protein>
    <submittedName>
        <fullName evidence="9">Metal tolerance protein 3</fullName>
    </submittedName>
</protein>
<gene>
    <name evidence="9" type="primary">MTP3</name>
    <name evidence="9" type="ORF">AK812_SmicGene33045</name>
</gene>
<dbReference type="OrthoDB" id="78296at2759"/>
<evidence type="ECO:0000256" key="4">
    <source>
        <dbReference type="ARBA" id="ARBA00022989"/>
    </source>
</evidence>
<feature type="transmembrane region" description="Helical" evidence="7">
    <location>
        <begin position="1196"/>
        <end position="1216"/>
    </location>
</feature>
<feature type="region of interest" description="Disordered" evidence="6">
    <location>
        <begin position="1592"/>
        <end position="1645"/>
    </location>
</feature>
<feature type="region of interest" description="Disordered" evidence="6">
    <location>
        <begin position="550"/>
        <end position="577"/>
    </location>
</feature>
<keyword evidence="4 7" id="KW-1133">Transmembrane helix</keyword>
<evidence type="ECO:0000256" key="6">
    <source>
        <dbReference type="SAM" id="MobiDB-lite"/>
    </source>
</evidence>
<sequence>MNSRDWIPSDRLRTMEEESRRNDNVKRSGRIWQNFQVYLRIPVPVYCPEQYWFMIDEYSVAVLLASGKAKFSSALVVKIRKQSRDSAGTTRSFLLQVPIQTDALDVLSNMLTIPRSTRSRPMRNFGNLSRTRSLVHIIYANDLQDLRPVGDLMEFLRRCCPIAYKSVGKVVSAYGGIRCTPEHALDFPVWGKAKQLTWDRAYDQTGNLCYIAYYDAGNAAYAGFIKQRIPPQADPEIQKEVQEILKALPTTRFRAVPTSAKLQSILGVIGNEARASEDTLLDSSQGVEVPRFVPEEAMEPDGQPDEEEISEAPQDLNIANAVKPKAWDALGNYSTAGKLCILRGSPDHVFADCRADDQLRQQITVAFDLVKKAIEAHPDTLTFPGSSPAPRPPRGERASGPTTTWTWKVSLHPAEGQRQKHDQGKGNCIIQKECSLYGMTMEGTYPALCIAEEGITTTCAVRTSRRWALAATTQSLNVSRQAHRHGIFLFHNEVIAAYSEETMSVVRQGMKTQDIRALRMVSTVAFLKSSRREEYNFVILHGTTSLSQSHRANTAGWRKKQPKPHSDSFRRTSGTTLDARRELPRRLQLLIDGNNINYRGGDRIVDMEMQYQELRRNQEKQYLRSGTDQRTPMVTLYIPIIDLIREGGGFQKVEKILDYELEEIARAREVADAIPVEDDDEPMEEEPQPEVDDDGDANMDNDDARTVAEPEMEIDIDEEGEEGPEQAEEVQSRQPVLLFDTDLHMDQDLAHFQQGLKVPIFSHLEPAYLIDPSPDYAKYMAYLIIHLMYKNWTAYAKWLEMPYETARETFAQGKRHDALGDWGQLAEVNLATGVSREVDDEEVLEFGRSQRQDDDPSEIISSTVSEPTRLFPSLYAEPFSWVTIGSASRSRGIDTVLAPRANNGPNYVLWISTAAEADQIYADARAKAKPKAKAKANSSEQLNISAIGSSASIARQSRASRVQKSWIVGEEADGTIVHDAVQAGVQEQEAMRIVKCTTRFATVMCVIIATVKVSIYLYSGAEVVRTSALDSLGDLMANMITLYTGYRMTNVDLKKYPVGQKKFQSIGCLVFSTLMFALMFGNALGNLESLIESKDDIGYMAITRFFQQTTGSISDFDAWKDDLECKEGSCEWKKAADGAKAINNPLKQFFAVNGDEAEKKTYADQPDQLTRGEIVQQIADYENEAEQWQQLKTQNLFLGCCATYKFCLWMYCILYAIPKSGSSVLVALATDKRNDFMCTSFVILSTFFAAIFPELTGKFISDEKVDPLVSLLLSFFIMYSWSELMMEHMTLLSEQVANEEFCEGVRKEVFDVVKGSACGVAGDDIKVYMSGMGNTIEVTLTVNAGSTQFAAVGDVVQKLRLDTISYVTPVAPPGCATLAAPLRPVIVSTRFVDLTVVSKQPSRTSGGGLAPLAWEQATLPAKAGGLGLRPAVYAADSAYVGSHNCTFECCRALWGDYVWDGDQPDALALLESMLPVLRAALTIFYFNRLARTEGPLECPKALGRTPVSPAVVAALCVLAESSEEASYDPALLASTLFGELVLTCQSGRTPRPLAARHRKLLQPDATAVQTTPADYEDTVPVEDYDDAPSVRTQLEQEDDAEAAAGFPASYKHYPVRSPPPKRASNEWGQARPSDWTGDPTDVQFQ</sequence>
<comment type="subcellular location">
    <subcellularLocation>
        <location evidence="1">Membrane</location>
        <topology evidence="1">Multi-pass membrane protein</topology>
    </subcellularLocation>
</comment>
<feature type="domain" description="Cation efflux protein transmembrane" evidence="8">
    <location>
        <begin position="1001"/>
        <end position="1094"/>
    </location>
</feature>
<evidence type="ECO:0000256" key="7">
    <source>
        <dbReference type="SAM" id="Phobius"/>
    </source>
</evidence>
<evidence type="ECO:0000256" key="5">
    <source>
        <dbReference type="ARBA" id="ARBA00023136"/>
    </source>
</evidence>
<keyword evidence="2" id="KW-0813">Transport</keyword>
<dbReference type="InterPro" id="IPR027469">
    <property type="entry name" value="Cation_efflux_TMD_sf"/>
</dbReference>
<feature type="transmembrane region" description="Helical" evidence="7">
    <location>
        <begin position="1063"/>
        <end position="1084"/>
    </location>
</feature>
<dbReference type="Pfam" id="PF01545">
    <property type="entry name" value="Cation_efflux"/>
    <property type="match status" value="1"/>
</dbReference>
<name>A0A1Q9CSL3_SYMMI</name>
<reference evidence="9 10" key="1">
    <citation type="submission" date="2016-02" db="EMBL/GenBank/DDBJ databases">
        <title>Genome analysis of coral dinoflagellate symbionts highlights evolutionary adaptations to a symbiotic lifestyle.</title>
        <authorList>
            <person name="Aranda M."/>
            <person name="Li Y."/>
            <person name="Liew Y.J."/>
            <person name="Baumgarten S."/>
            <person name="Simakov O."/>
            <person name="Wilson M."/>
            <person name="Piel J."/>
            <person name="Ashoor H."/>
            <person name="Bougouffa S."/>
            <person name="Bajic V.B."/>
            <person name="Ryu T."/>
            <person name="Ravasi T."/>
            <person name="Bayer T."/>
            <person name="Micklem G."/>
            <person name="Kim H."/>
            <person name="Bhak J."/>
            <person name="Lajeunesse T.C."/>
            <person name="Voolstra C.R."/>
        </authorList>
    </citation>
    <scope>NUCLEOTIDE SEQUENCE [LARGE SCALE GENOMIC DNA]</scope>
    <source>
        <strain evidence="9 10">CCMP2467</strain>
    </source>
</reference>
<dbReference type="InterPro" id="IPR050291">
    <property type="entry name" value="CDF_Transporter"/>
</dbReference>
<evidence type="ECO:0000313" key="9">
    <source>
        <dbReference type="EMBL" id="OLP85918.1"/>
    </source>
</evidence>
<proteinExistence type="predicted"/>
<dbReference type="EMBL" id="LSRX01000949">
    <property type="protein sequence ID" value="OLP85918.1"/>
    <property type="molecule type" value="Genomic_DNA"/>
</dbReference>
<feature type="transmembrane region" description="Helical" evidence="7">
    <location>
        <begin position="1236"/>
        <end position="1253"/>
    </location>
</feature>
<evidence type="ECO:0000256" key="2">
    <source>
        <dbReference type="ARBA" id="ARBA00022448"/>
    </source>
</evidence>
<feature type="region of interest" description="Disordered" evidence="6">
    <location>
        <begin position="379"/>
        <end position="404"/>
    </location>
</feature>
<evidence type="ECO:0000256" key="3">
    <source>
        <dbReference type="ARBA" id="ARBA00022692"/>
    </source>
</evidence>
<keyword evidence="3 7" id="KW-0812">Transmembrane</keyword>
<comment type="caution">
    <text evidence="9">The sequence shown here is derived from an EMBL/GenBank/DDBJ whole genome shotgun (WGS) entry which is preliminary data.</text>
</comment>
<dbReference type="InterPro" id="IPR058533">
    <property type="entry name" value="Cation_efflux_TM"/>
</dbReference>
<organism evidence="9 10">
    <name type="scientific">Symbiodinium microadriaticum</name>
    <name type="common">Dinoflagellate</name>
    <name type="synonym">Zooxanthella microadriatica</name>
    <dbReference type="NCBI Taxonomy" id="2951"/>
    <lineage>
        <taxon>Eukaryota</taxon>
        <taxon>Sar</taxon>
        <taxon>Alveolata</taxon>
        <taxon>Dinophyceae</taxon>
        <taxon>Suessiales</taxon>
        <taxon>Symbiodiniaceae</taxon>
        <taxon>Symbiodinium</taxon>
    </lineage>
</organism>
<dbReference type="PANTHER" id="PTHR43840:SF13">
    <property type="entry name" value="CATION EFFLUX PROTEIN CYTOPLASMIC DOMAIN-CONTAINING PROTEIN"/>
    <property type="match status" value="1"/>
</dbReference>
<evidence type="ECO:0000313" key="10">
    <source>
        <dbReference type="Proteomes" id="UP000186817"/>
    </source>
</evidence>
<keyword evidence="5 7" id="KW-0472">Membrane</keyword>
<evidence type="ECO:0000256" key="1">
    <source>
        <dbReference type="ARBA" id="ARBA00004141"/>
    </source>
</evidence>
<dbReference type="Proteomes" id="UP000186817">
    <property type="component" value="Unassembled WGS sequence"/>
</dbReference>
<dbReference type="PANTHER" id="PTHR43840">
    <property type="entry name" value="MITOCHONDRIAL METAL TRANSPORTER 1-RELATED"/>
    <property type="match status" value="1"/>
</dbReference>
<accession>A0A1Q9CSL3</accession>
<dbReference type="GO" id="GO:0008324">
    <property type="term" value="F:monoatomic cation transmembrane transporter activity"/>
    <property type="evidence" value="ECO:0007669"/>
    <property type="project" value="InterPro"/>
</dbReference>
<feature type="region of interest" description="Disordered" evidence="6">
    <location>
        <begin position="675"/>
        <end position="702"/>
    </location>
</feature>
<feature type="compositionally biased region" description="Acidic residues" evidence="6">
    <location>
        <begin position="675"/>
        <end position="701"/>
    </location>
</feature>